<protein>
    <submittedName>
        <fullName evidence="3">Uncharacterized protein</fullName>
    </submittedName>
</protein>
<accession>A0A2R6WUR8</accession>
<sequence>MLCDIVINSYLDLVCVLVALLYFEASHAKKDKREIHGMNLLTNTKTKSQSKSQSNQGNPSGAKTEERTHNCREERGRLQFGLLNGEVDDL</sequence>
<gene>
    <name evidence="3" type="ORF">MARPO_0056s0064</name>
</gene>
<reference evidence="4" key="1">
    <citation type="journal article" date="2017" name="Cell">
        <title>Insights into land plant evolution garnered from the Marchantia polymorpha genome.</title>
        <authorList>
            <person name="Bowman J.L."/>
            <person name="Kohchi T."/>
            <person name="Yamato K.T."/>
            <person name="Jenkins J."/>
            <person name="Shu S."/>
            <person name="Ishizaki K."/>
            <person name="Yamaoka S."/>
            <person name="Nishihama R."/>
            <person name="Nakamura Y."/>
            <person name="Berger F."/>
            <person name="Adam C."/>
            <person name="Aki S.S."/>
            <person name="Althoff F."/>
            <person name="Araki T."/>
            <person name="Arteaga-Vazquez M.A."/>
            <person name="Balasubrmanian S."/>
            <person name="Barry K."/>
            <person name="Bauer D."/>
            <person name="Boehm C.R."/>
            <person name="Briginshaw L."/>
            <person name="Caballero-Perez J."/>
            <person name="Catarino B."/>
            <person name="Chen F."/>
            <person name="Chiyoda S."/>
            <person name="Chovatia M."/>
            <person name="Davies K.M."/>
            <person name="Delmans M."/>
            <person name="Demura T."/>
            <person name="Dierschke T."/>
            <person name="Dolan L."/>
            <person name="Dorantes-Acosta A.E."/>
            <person name="Eklund D.M."/>
            <person name="Florent S.N."/>
            <person name="Flores-Sandoval E."/>
            <person name="Fujiyama A."/>
            <person name="Fukuzawa H."/>
            <person name="Galik B."/>
            <person name="Grimanelli D."/>
            <person name="Grimwood J."/>
            <person name="Grossniklaus U."/>
            <person name="Hamada T."/>
            <person name="Haseloff J."/>
            <person name="Hetherington A.J."/>
            <person name="Higo A."/>
            <person name="Hirakawa Y."/>
            <person name="Hundley H.N."/>
            <person name="Ikeda Y."/>
            <person name="Inoue K."/>
            <person name="Inoue S.I."/>
            <person name="Ishida S."/>
            <person name="Jia Q."/>
            <person name="Kakita M."/>
            <person name="Kanazawa T."/>
            <person name="Kawai Y."/>
            <person name="Kawashima T."/>
            <person name="Kennedy M."/>
            <person name="Kinose K."/>
            <person name="Kinoshita T."/>
            <person name="Kohara Y."/>
            <person name="Koide E."/>
            <person name="Komatsu K."/>
            <person name="Kopischke S."/>
            <person name="Kubo M."/>
            <person name="Kyozuka J."/>
            <person name="Lagercrantz U."/>
            <person name="Lin S.S."/>
            <person name="Lindquist E."/>
            <person name="Lipzen A.M."/>
            <person name="Lu C.W."/>
            <person name="De Luna E."/>
            <person name="Martienssen R.A."/>
            <person name="Minamino N."/>
            <person name="Mizutani M."/>
            <person name="Mizutani M."/>
            <person name="Mochizuki N."/>
            <person name="Monte I."/>
            <person name="Mosher R."/>
            <person name="Nagasaki H."/>
            <person name="Nakagami H."/>
            <person name="Naramoto S."/>
            <person name="Nishitani K."/>
            <person name="Ohtani M."/>
            <person name="Okamoto T."/>
            <person name="Okumura M."/>
            <person name="Phillips J."/>
            <person name="Pollak B."/>
            <person name="Reinders A."/>
            <person name="Rovekamp M."/>
            <person name="Sano R."/>
            <person name="Sawa S."/>
            <person name="Schmid M.W."/>
            <person name="Shirakawa M."/>
            <person name="Solano R."/>
            <person name="Spunde A."/>
            <person name="Suetsugu N."/>
            <person name="Sugano S."/>
            <person name="Sugiyama A."/>
            <person name="Sun R."/>
            <person name="Suzuki Y."/>
            <person name="Takenaka M."/>
            <person name="Takezawa D."/>
            <person name="Tomogane H."/>
            <person name="Tsuzuki M."/>
            <person name="Ueda T."/>
            <person name="Umeda M."/>
            <person name="Ward J.M."/>
            <person name="Watanabe Y."/>
            <person name="Yazaki K."/>
            <person name="Yokoyama R."/>
            <person name="Yoshitake Y."/>
            <person name="Yotsui I."/>
            <person name="Zachgo S."/>
            <person name="Schmutz J."/>
        </authorList>
    </citation>
    <scope>NUCLEOTIDE SEQUENCE [LARGE SCALE GENOMIC DNA]</scope>
    <source>
        <strain evidence="4">Tak-1</strain>
    </source>
</reference>
<evidence type="ECO:0000313" key="3">
    <source>
        <dbReference type="EMBL" id="PTQ37602.1"/>
    </source>
</evidence>
<keyword evidence="2" id="KW-1133">Transmembrane helix</keyword>
<keyword evidence="2" id="KW-0472">Membrane</keyword>
<dbReference type="Gramene" id="Mp6g15520.1">
    <property type="protein sequence ID" value="Mp6g15520.1.cds"/>
    <property type="gene ID" value="Mp6g15520"/>
</dbReference>
<proteinExistence type="predicted"/>
<feature type="region of interest" description="Disordered" evidence="1">
    <location>
        <begin position="34"/>
        <end position="76"/>
    </location>
</feature>
<keyword evidence="4" id="KW-1185">Reference proteome</keyword>
<organism evidence="3 4">
    <name type="scientific">Marchantia polymorpha</name>
    <name type="common">Common liverwort</name>
    <name type="synonym">Marchantia aquatica</name>
    <dbReference type="NCBI Taxonomy" id="3197"/>
    <lineage>
        <taxon>Eukaryota</taxon>
        <taxon>Viridiplantae</taxon>
        <taxon>Streptophyta</taxon>
        <taxon>Embryophyta</taxon>
        <taxon>Marchantiophyta</taxon>
        <taxon>Marchantiopsida</taxon>
        <taxon>Marchantiidae</taxon>
        <taxon>Marchantiales</taxon>
        <taxon>Marchantiaceae</taxon>
        <taxon>Marchantia</taxon>
    </lineage>
</organism>
<keyword evidence="2" id="KW-0812">Transmembrane</keyword>
<evidence type="ECO:0000256" key="2">
    <source>
        <dbReference type="SAM" id="Phobius"/>
    </source>
</evidence>
<dbReference type="AlphaFoldDB" id="A0A2R6WUR8"/>
<name>A0A2R6WUR8_MARPO</name>
<dbReference type="EMBL" id="KZ772728">
    <property type="protein sequence ID" value="PTQ37602.1"/>
    <property type="molecule type" value="Genomic_DNA"/>
</dbReference>
<dbReference type="Proteomes" id="UP000244005">
    <property type="component" value="Unassembled WGS sequence"/>
</dbReference>
<feature type="transmembrane region" description="Helical" evidence="2">
    <location>
        <begin position="6"/>
        <end position="23"/>
    </location>
</feature>
<evidence type="ECO:0000313" key="4">
    <source>
        <dbReference type="Proteomes" id="UP000244005"/>
    </source>
</evidence>
<feature type="compositionally biased region" description="Basic and acidic residues" evidence="1">
    <location>
        <begin position="63"/>
        <end position="76"/>
    </location>
</feature>
<feature type="compositionally biased region" description="Low complexity" evidence="1">
    <location>
        <begin position="42"/>
        <end position="58"/>
    </location>
</feature>
<evidence type="ECO:0000256" key="1">
    <source>
        <dbReference type="SAM" id="MobiDB-lite"/>
    </source>
</evidence>